<feature type="domain" description="EF-hand" evidence="3">
    <location>
        <begin position="102"/>
        <end position="137"/>
    </location>
</feature>
<dbReference type="EMBL" id="CAICTM010000455">
    <property type="protein sequence ID" value="CAB9510854.1"/>
    <property type="molecule type" value="Genomic_DNA"/>
</dbReference>
<evidence type="ECO:0000313" key="4">
    <source>
        <dbReference type="EMBL" id="CAB9510854.1"/>
    </source>
</evidence>
<feature type="chain" id="PRO_5040406402" description="EF-hand domain-containing protein" evidence="2">
    <location>
        <begin position="24"/>
        <end position="239"/>
    </location>
</feature>
<dbReference type="SMART" id="SM00054">
    <property type="entry name" value="EFh"/>
    <property type="match status" value="2"/>
</dbReference>
<feature type="domain" description="EF-hand" evidence="3">
    <location>
        <begin position="57"/>
        <end position="92"/>
    </location>
</feature>
<dbReference type="GO" id="GO:0005509">
    <property type="term" value="F:calcium ion binding"/>
    <property type="evidence" value="ECO:0007669"/>
    <property type="project" value="InterPro"/>
</dbReference>
<sequence>MMSKTFSVLLLLVFSLIICPTNGFRRIPRLLSLPGRALSSRGGSSLARTADARERFILDKYVTKLFNDADTNKDGGISPAEVYELVLKFYIFVNQQAPIPPPSRERVMRLFKLADKDRGGRLDLQEFRRLLRTIYARASSRILVFKLVSMLVAPISAISLVEMIQGVPYLVDLFGALLPESTPKFLVNLLEKDSFWVTIFTVLFIQSLGKLALRLVDWFWWGSNSKDKYYEDCDELEEK</sequence>
<keyword evidence="5" id="KW-1185">Reference proteome</keyword>
<dbReference type="OrthoDB" id="47513at2759"/>
<accession>A0A9N8E159</accession>
<dbReference type="InterPro" id="IPR002048">
    <property type="entry name" value="EF_hand_dom"/>
</dbReference>
<dbReference type="PROSITE" id="PS00018">
    <property type="entry name" value="EF_HAND_1"/>
    <property type="match status" value="1"/>
</dbReference>
<feature type="signal peptide" evidence="2">
    <location>
        <begin position="1"/>
        <end position="23"/>
    </location>
</feature>
<evidence type="ECO:0000259" key="3">
    <source>
        <dbReference type="PROSITE" id="PS50222"/>
    </source>
</evidence>
<dbReference type="SUPFAM" id="SSF47473">
    <property type="entry name" value="EF-hand"/>
    <property type="match status" value="1"/>
</dbReference>
<keyword evidence="1" id="KW-0106">Calcium</keyword>
<dbReference type="InterPro" id="IPR018247">
    <property type="entry name" value="EF_Hand_1_Ca_BS"/>
</dbReference>
<dbReference type="Proteomes" id="UP001153069">
    <property type="component" value="Unassembled WGS sequence"/>
</dbReference>
<evidence type="ECO:0000313" key="5">
    <source>
        <dbReference type="Proteomes" id="UP001153069"/>
    </source>
</evidence>
<dbReference type="Gene3D" id="1.10.238.10">
    <property type="entry name" value="EF-hand"/>
    <property type="match status" value="1"/>
</dbReference>
<evidence type="ECO:0000256" key="1">
    <source>
        <dbReference type="ARBA" id="ARBA00022837"/>
    </source>
</evidence>
<dbReference type="PROSITE" id="PS50222">
    <property type="entry name" value="EF_HAND_2"/>
    <property type="match status" value="2"/>
</dbReference>
<name>A0A9N8E159_9STRA</name>
<proteinExistence type="predicted"/>
<gene>
    <name evidence="4" type="ORF">SEMRO_456_G146670.1</name>
</gene>
<organism evidence="4 5">
    <name type="scientific">Seminavis robusta</name>
    <dbReference type="NCBI Taxonomy" id="568900"/>
    <lineage>
        <taxon>Eukaryota</taxon>
        <taxon>Sar</taxon>
        <taxon>Stramenopiles</taxon>
        <taxon>Ochrophyta</taxon>
        <taxon>Bacillariophyta</taxon>
        <taxon>Bacillariophyceae</taxon>
        <taxon>Bacillariophycidae</taxon>
        <taxon>Naviculales</taxon>
        <taxon>Naviculaceae</taxon>
        <taxon>Seminavis</taxon>
    </lineage>
</organism>
<dbReference type="InterPro" id="IPR011992">
    <property type="entry name" value="EF-hand-dom_pair"/>
</dbReference>
<comment type="caution">
    <text evidence="4">The sequence shown here is derived from an EMBL/GenBank/DDBJ whole genome shotgun (WGS) entry which is preliminary data.</text>
</comment>
<evidence type="ECO:0000256" key="2">
    <source>
        <dbReference type="SAM" id="SignalP"/>
    </source>
</evidence>
<dbReference type="AlphaFoldDB" id="A0A9N8E159"/>
<dbReference type="CDD" id="cd00051">
    <property type="entry name" value="EFh"/>
    <property type="match status" value="1"/>
</dbReference>
<reference evidence="4" key="1">
    <citation type="submission" date="2020-06" db="EMBL/GenBank/DDBJ databases">
        <authorList>
            <consortium name="Plant Systems Biology data submission"/>
        </authorList>
    </citation>
    <scope>NUCLEOTIDE SEQUENCE</scope>
    <source>
        <strain evidence="4">D6</strain>
    </source>
</reference>
<keyword evidence="2" id="KW-0732">Signal</keyword>
<protein>
    <recommendedName>
        <fullName evidence="3">EF-hand domain-containing protein</fullName>
    </recommendedName>
</protein>
<dbReference type="Pfam" id="PF13499">
    <property type="entry name" value="EF-hand_7"/>
    <property type="match status" value="1"/>
</dbReference>